<evidence type="ECO:0000256" key="10">
    <source>
        <dbReference type="ARBA" id="ARBA00023201"/>
    </source>
</evidence>
<dbReference type="OrthoDB" id="6628406at2759"/>
<evidence type="ECO:0000256" key="9">
    <source>
        <dbReference type="ARBA" id="ARBA00023136"/>
    </source>
</evidence>
<reference evidence="14 15" key="1">
    <citation type="submission" date="2014-07" db="EMBL/GenBank/DDBJ databases">
        <title>Genomic and transcriptomic analysis on Apis cerana provide comprehensive insights into honey bee biology.</title>
        <authorList>
            <person name="Diao Q."/>
            <person name="Sun L."/>
            <person name="Zheng H."/>
            <person name="Zheng H."/>
            <person name="Xu S."/>
            <person name="Wang S."/>
            <person name="Zeng Z."/>
            <person name="Hu F."/>
            <person name="Su S."/>
            <person name="Wu J."/>
        </authorList>
    </citation>
    <scope>NUCLEOTIDE SEQUENCE [LARGE SCALE GENOMIC DNA]</scope>
    <source>
        <tissue evidence="14">Pupae without intestine</tissue>
    </source>
</reference>
<evidence type="ECO:0000256" key="11">
    <source>
        <dbReference type="ARBA" id="ARBA00023303"/>
    </source>
</evidence>
<feature type="transmembrane region" description="Helical" evidence="13">
    <location>
        <begin position="302"/>
        <end position="333"/>
    </location>
</feature>
<keyword evidence="9 13" id="KW-0472">Membrane</keyword>
<dbReference type="PANTHER" id="PTHR11690">
    <property type="entry name" value="AMILORIDE-SENSITIVE SODIUM CHANNEL-RELATED"/>
    <property type="match status" value="1"/>
</dbReference>
<keyword evidence="5 12" id="KW-0812">Transmembrane</keyword>
<keyword evidence="7" id="KW-0915">Sodium</keyword>
<dbReference type="Gene3D" id="1.10.287.770">
    <property type="entry name" value="YojJ-like"/>
    <property type="match status" value="1"/>
</dbReference>
<keyword evidence="15" id="KW-1185">Reference proteome</keyword>
<evidence type="ECO:0000256" key="2">
    <source>
        <dbReference type="ARBA" id="ARBA00007193"/>
    </source>
</evidence>
<keyword evidence="6 13" id="KW-1133">Transmembrane helix</keyword>
<evidence type="ECO:0000256" key="7">
    <source>
        <dbReference type="ARBA" id="ARBA00023053"/>
    </source>
</evidence>
<evidence type="ECO:0008006" key="16">
    <source>
        <dbReference type="Google" id="ProtNLM"/>
    </source>
</evidence>
<keyword evidence="3 12" id="KW-0813">Transport</keyword>
<evidence type="ECO:0000256" key="1">
    <source>
        <dbReference type="ARBA" id="ARBA00004141"/>
    </source>
</evidence>
<evidence type="ECO:0000256" key="13">
    <source>
        <dbReference type="SAM" id="Phobius"/>
    </source>
</evidence>
<dbReference type="STRING" id="94128.A0A2A3E9V7"/>
<proteinExistence type="inferred from homology"/>
<evidence type="ECO:0000313" key="14">
    <source>
        <dbReference type="EMBL" id="PBC28264.1"/>
    </source>
</evidence>
<evidence type="ECO:0000256" key="5">
    <source>
        <dbReference type="ARBA" id="ARBA00022692"/>
    </source>
</evidence>
<dbReference type="Pfam" id="PF00858">
    <property type="entry name" value="ASC"/>
    <property type="match status" value="3"/>
</dbReference>
<sequence length="350" mass="40489">MTKKSVIKTLETTLEKSEYFCENEILPDLQARQRITSRKEKSAYPTMIGLPSINPKSVAGKYFVKFASSGTLHGLNHLVAPNKHPLERFLILFFVVGALVCLIVLSNIFWDRYQNNATVIVVDNNKDLFKIPRWSLFVCMVQTIDPMKMTDVFKKYDIKDTPEAREFFTFLSTVTYENMMETPIYDKVPANKWLDILYDLKRDIGSNILSEKSFDPYETWIITEKGLCFVSRNVFAVYATLKLIQTKPNVQELSVRQRKCKFFDDGGLKTWPVYTKNMCIIECRMKVIQDNCNCRPHFARPIASIGGAAGLFLGASVLSFVEIFYYSTIHLFFYMKESRWKSKNTTKMSN</sequence>
<keyword evidence="4 12" id="KW-0894">Sodium channel</keyword>
<evidence type="ECO:0000256" key="8">
    <source>
        <dbReference type="ARBA" id="ARBA00023065"/>
    </source>
</evidence>
<comment type="subcellular location">
    <subcellularLocation>
        <location evidence="1">Membrane</location>
        <topology evidence="1">Multi-pass membrane protein</topology>
    </subcellularLocation>
</comment>
<evidence type="ECO:0000313" key="15">
    <source>
        <dbReference type="Proteomes" id="UP000242457"/>
    </source>
</evidence>
<gene>
    <name evidence="14" type="ORF">APICC_00547</name>
</gene>
<protein>
    <recommendedName>
        <fullName evidence="16">Sodium channel protein Nach</fullName>
    </recommendedName>
</protein>
<evidence type="ECO:0000256" key="4">
    <source>
        <dbReference type="ARBA" id="ARBA00022461"/>
    </source>
</evidence>
<keyword evidence="11 12" id="KW-0407">Ion channel</keyword>
<comment type="similarity">
    <text evidence="2 12">Belongs to the amiloride-sensitive sodium channel (TC 1.A.6) family.</text>
</comment>
<dbReference type="InterPro" id="IPR001873">
    <property type="entry name" value="ENaC"/>
</dbReference>
<accession>A0A2A3E9V7</accession>
<dbReference type="GO" id="GO:0005886">
    <property type="term" value="C:plasma membrane"/>
    <property type="evidence" value="ECO:0007669"/>
    <property type="project" value="TreeGrafter"/>
</dbReference>
<name>A0A2A3E9V7_APICC</name>
<evidence type="ECO:0000256" key="3">
    <source>
        <dbReference type="ARBA" id="ARBA00022448"/>
    </source>
</evidence>
<organism evidence="14 15">
    <name type="scientific">Apis cerana cerana</name>
    <name type="common">Oriental honeybee</name>
    <dbReference type="NCBI Taxonomy" id="94128"/>
    <lineage>
        <taxon>Eukaryota</taxon>
        <taxon>Metazoa</taxon>
        <taxon>Ecdysozoa</taxon>
        <taxon>Arthropoda</taxon>
        <taxon>Hexapoda</taxon>
        <taxon>Insecta</taxon>
        <taxon>Pterygota</taxon>
        <taxon>Neoptera</taxon>
        <taxon>Endopterygota</taxon>
        <taxon>Hymenoptera</taxon>
        <taxon>Apocrita</taxon>
        <taxon>Aculeata</taxon>
        <taxon>Apoidea</taxon>
        <taxon>Anthophila</taxon>
        <taxon>Apidae</taxon>
        <taxon>Apis</taxon>
    </lineage>
</organism>
<dbReference type="PANTHER" id="PTHR11690:SF175">
    <property type="entry name" value="PICKPOCKET 13-RELATED"/>
    <property type="match status" value="1"/>
</dbReference>
<keyword evidence="8 12" id="KW-0406">Ion transport</keyword>
<dbReference type="Proteomes" id="UP000242457">
    <property type="component" value="Unassembled WGS sequence"/>
</dbReference>
<evidence type="ECO:0000256" key="6">
    <source>
        <dbReference type="ARBA" id="ARBA00022989"/>
    </source>
</evidence>
<evidence type="ECO:0000256" key="12">
    <source>
        <dbReference type="RuleBase" id="RU000679"/>
    </source>
</evidence>
<dbReference type="EMBL" id="KZ288320">
    <property type="protein sequence ID" value="PBC28264.1"/>
    <property type="molecule type" value="Genomic_DNA"/>
</dbReference>
<dbReference type="AlphaFoldDB" id="A0A2A3E9V7"/>
<dbReference type="GO" id="GO:0015280">
    <property type="term" value="F:ligand-gated sodium channel activity"/>
    <property type="evidence" value="ECO:0007669"/>
    <property type="project" value="TreeGrafter"/>
</dbReference>
<feature type="transmembrane region" description="Helical" evidence="13">
    <location>
        <begin position="89"/>
        <end position="110"/>
    </location>
</feature>
<keyword evidence="10 12" id="KW-0739">Sodium transport</keyword>